<dbReference type="Proteomes" id="UP001221757">
    <property type="component" value="Unassembled WGS sequence"/>
</dbReference>
<organism evidence="2 3">
    <name type="scientific">Mycena rosella</name>
    <name type="common">Pink bonnet</name>
    <name type="synonym">Agaricus rosellus</name>
    <dbReference type="NCBI Taxonomy" id="1033263"/>
    <lineage>
        <taxon>Eukaryota</taxon>
        <taxon>Fungi</taxon>
        <taxon>Dikarya</taxon>
        <taxon>Basidiomycota</taxon>
        <taxon>Agaricomycotina</taxon>
        <taxon>Agaricomycetes</taxon>
        <taxon>Agaricomycetidae</taxon>
        <taxon>Agaricales</taxon>
        <taxon>Marasmiineae</taxon>
        <taxon>Mycenaceae</taxon>
        <taxon>Mycena</taxon>
    </lineage>
</organism>
<name>A0AAD7GVG9_MYCRO</name>
<dbReference type="AlphaFoldDB" id="A0AAD7GVG9"/>
<keyword evidence="3" id="KW-1185">Reference proteome</keyword>
<dbReference type="EMBL" id="JARKIE010000007">
    <property type="protein sequence ID" value="KAJ7706270.1"/>
    <property type="molecule type" value="Genomic_DNA"/>
</dbReference>
<evidence type="ECO:0000256" key="1">
    <source>
        <dbReference type="SAM" id="MobiDB-lite"/>
    </source>
</evidence>
<evidence type="ECO:0000313" key="2">
    <source>
        <dbReference type="EMBL" id="KAJ7706270.1"/>
    </source>
</evidence>
<accession>A0AAD7GVG9</accession>
<protein>
    <submittedName>
        <fullName evidence="2">Uncharacterized protein</fullName>
    </submittedName>
</protein>
<reference evidence="2" key="1">
    <citation type="submission" date="2023-03" db="EMBL/GenBank/DDBJ databases">
        <title>Massive genome expansion in bonnet fungi (Mycena s.s.) driven by repeated elements and novel gene families across ecological guilds.</title>
        <authorList>
            <consortium name="Lawrence Berkeley National Laboratory"/>
            <person name="Harder C.B."/>
            <person name="Miyauchi S."/>
            <person name="Viragh M."/>
            <person name="Kuo A."/>
            <person name="Thoen E."/>
            <person name="Andreopoulos B."/>
            <person name="Lu D."/>
            <person name="Skrede I."/>
            <person name="Drula E."/>
            <person name="Henrissat B."/>
            <person name="Morin E."/>
            <person name="Kohler A."/>
            <person name="Barry K."/>
            <person name="LaButti K."/>
            <person name="Morin E."/>
            <person name="Salamov A."/>
            <person name="Lipzen A."/>
            <person name="Mereny Z."/>
            <person name="Hegedus B."/>
            <person name="Baldrian P."/>
            <person name="Stursova M."/>
            <person name="Weitz H."/>
            <person name="Taylor A."/>
            <person name="Grigoriev I.V."/>
            <person name="Nagy L.G."/>
            <person name="Martin F."/>
            <person name="Kauserud H."/>
        </authorList>
    </citation>
    <scope>NUCLEOTIDE SEQUENCE</scope>
    <source>
        <strain evidence="2">CBHHK067</strain>
    </source>
</reference>
<evidence type="ECO:0000313" key="3">
    <source>
        <dbReference type="Proteomes" id="UP001221757"/>
    </source>
</evidence>
<gene>
    <name evidence="2" type="ORF">B0H17DRAFT_1293847</name>
</gene>
<feature type="region of interest" description="Disordered" evidence="1">
    <location>
        <begin position="133"/>
        <end position="169"/>
    </location>
</feature>
<sequence length="195" mass="21799">MSDEQRERAAKQIQQLWRSKHQQNSDFLTTTVRLNDAKVHATLTAARAAAEAGHNTPQARWRRAIDFAIRLQDGNTMLTQNGVQTAAPSKFLETQHWLELVDGKHRYGSNLKACLGCTFRLLIYLGILSGTTGAGSRKIRRKTSSSGLTRGEENPCRSKNVPASSWTRSESRKLRVSIAFNDDLSSLVTFQRNKG</sequence>
<comment type="caution">
    <text evidence="2">The sequence shown here is derived from an EMBL/GenBank/DDBJ whole genome shotgun (WGS) entry which is preliminary data.</text>
</comment>
<proteinExistence type="predicted"/>